<dbReference type="EMBL" id="NBNE01019040">
    <property type="protein sequence ID" value="OWY91980.1"/>
    <property type="molecule type" value="Genomic_DNA"/>
</dbReference>
<feature type="region of interest" description="Disordered" evidence="1">
    <location>
        <begin position="130"/>
        <end position="171"/>
    </location>
</feature>
<dbReference type="PANTHER" id="PTHR34409">
    <property type="entry name" value="SET DOMAIN-CONTAINING PROTEIN"/>
    <property type="match status" value="1"/>
</dbReference>
<feature type="compositionally biased region" description="Basic and acidic residues" evidence="1">
    <location>
        <begin position="131"/>
        <end position="143"/>
    </location>
</feature>
<evidence type="ECO:0000313" key="4">
    <source>
        <dbReference type="Proteomes" id="UP000198211"/>
    </source>
</evidence>
<comment type="caution">
    <text evidence="3">The sequence shown here is derived from an EMBL/GenBank/DDBJ whole genome shotgun (WGS) entry which is preliminary data.</text>
</comment>
<evidence type="ECO:0000259" key="2">
    <source>
        <dbReference type="Pfam" id="PF20681"/>
    </source>
</evidence>
<name>A0A225UGA4_9STRA</name>
<dbReference type="InterPro" id="IPR049203">
    <property type="entry name" value="DUF6818"/>
</dbReference>
<organism evidence="3 4">
    <name type="scientific">Phytophthora megakarya</name>
    <dbReference type="NCBI Taxonomy" id="4795"/>
    <lineage>
        <taxon>Eukaryota</taxon>
        <taxon>Sar</taxon>
        <taxon>Stramenopiles</taxon>
        <taxon>Oomycota</taxon>
        <taxon>Peronosporomycetes</taxon>
        <taxon>Peronosporales</taxon>
        <taxon>Peronosporaceae</taxon>
        <taxon>Phytophthora</taxon>
    </lineage>
</organism>
<dbReference type="Proteomes" id="UP000198211">
    <property type="component" value="Unassembled WGS sequence"/>
</dbReference>
<protein>
    <recommendedName>
        <fullName evidence="2">DUF6818 domain-containing protein</fullName>
    </recommendedName>
</protein>
<evidence type="ECO:0000313" key="3">
    <source>
        <dbReference type="EMBL" id="OWY91980.1"/>
    </source>
</evidence>
<feature type="domain" description="DUF6818" evidence="2">
    <location>
        <begin position="33"/>
        <end position="122"/>
    </location>
</feature>
<dbReference type="Pfam" id="PF20681">
    <property type="entry name" value="DUF6818"/>
    <property type="match status" value="1"/>
</dbReference>
<accession>A0A225UGA4</accession>
<feature type="compositionally biased region" description="Basic and acidic residues" evidence="1">
    <location>
        <begin position="161"/>
        <end position="171"/>
    </location>
</feature>
<gene>
    <name evidence="3" type="ORF">PHMEG_00039198</name>
</gene>
<feature type="compositionally biased region" description="Low complexity" evidence="1">
    <location>
        <begin position="150"/>
        <end position="160"/>
    </location>
</feature>
<dbReference type="PANTHER" id="PTHR34409:SF1">
    <property type="entry name" value="MYB-LIKE DOMAIN-CONTAINING PROTEIN"/>
    <property type="match status" value="1"/>
</dbReference>
<keyword evidence="4" id="KW-1185">Reference proteome</keyword>
<reference evidence="4" key="1">
    <citation type="submission" date="2017-03" db="EMBL/GenBank/DDBJ databases">
        <title>Phytopthora megakarya and P. palmivora, two closely related causual agents of cacao black pod achieved similar genome size and gene model numbers by different mechanisms.</title>
        <authorList>
            <person name="Ali S."/>
            <person name="Shao J."/>
            <person name="Larry D.J."/>
            <person name="Kronmiller B."/>
            <person name="Shen D."/>
            <person name="Strem M.D."/>
            <person name="Melnick R.L."/>
            <person name="Guiltinan M.J."/>
            <person name="Tyler B.M."/>
            <person name="Meinhardt L.W."/>
            <person name="Bailey B.A."/>
        </authorList>
    </citation>
    <scope>NUCLEOTIDE SEQUENCE [LARGE SCALE GENOMIC DNA]</scope>
    <source>
        <strain evidence="4">zdho120</strain>
    </source>
</reference>
<sequence length="171" mass="18844">MAPTGKGKGKTKRKNFTKSEIMRMLDVVEDILPFGAQQWQNAASQFNTNIPAGWTERDGDSLKRKFQKLVRVPKPTGTRIAYPSNCFAIVQVTRVSGGGFRRAKRLQYAIEAAMAVVDINDDFVEAAPAELPDRTVHSPRVEENADADGATSSPTPASSSEPHEPEWSRRS</sequence>
<dbReference type="OrthoDB" id="127587at2759"/>
<dbReference type="AlphaFoldDB" id="A0A225UGA4"/>
<evidence type="ECO:0000256" key="1">
    <source>
        <dbReference type="SAM" id="MobiDB-lite"/>
    </source>
</evidence>
<proteinExistence type="predicted"/>